<accession>A0A6J4M2B8</accession>
<dbReference type="InterPro" id="IPR019681">
    <property type="entry name" value="DUF2530"/>
</dbReference>
<feature type="transmembrane region" description="Helical" evidence="1">
    <location>
        <begin position="44"/>
        <end position="67"/>
    </location>
</feature>
<keyword evidence="1" id="KW-0812">Transmembrane</keyword>
<reference evidence="2" key="1">
    <citation type="submission" date="2020-02" db="EMBL/GenBank/DDBJ databases">
        <authorList>
            <person name="Meier V. D."/>
        </authorList>
    </citation>
    <scope>NUCLEOTIDE SEQUENCE</scope>
    <source>
        <strain evidence="2">AVDCRST_MAG36</strain>
    </source>
</reference>
<feature type="transmembrane region" description="Helical" evidence="1">
    <location>
        <begin position="79"/>
        <end position="99"/>
    </location>
</feature>
<dbReference type="EMBL" id="CADCUH010000120">
    <property type="protein sequence ID" value="CAA9348013.1"/>
    <property type="molecule type" value="Genomic_DNA"/>
</dbReference>
<sequence>MEPRAPEPEAFPPPSLKPALTRRAAAAGEQEAGRRYLIADVEPLDVTGVRTVVVGTVLFVLAFLALLPFTDDLRATDRLWVLWTCGAGVGLGLFGVRYCRRRAAALAARSREG</sequence>
<gene>
    <name evidence="2" type="ORF">AVDCRST_MAG36-1770</name>
</gene>
<evidence type="ECO:0008006" key="3">
    <source>
        <dbReference type="Google" id="ProtNLM"/>
    </source>
</evidence>
<dbReference type="AlphaFoldDB" id="A0A6J4M2B8"/>
<name>A0A6J4M2B8_9ACTN</name>
<organism evidence="2">
    <name type="scientific">uncultured Nocardioidaceae bacterium</name>
    <dbReference type="NCBI Taxonomy" id="253824"/>
    <lineage>
        <taxon>Bacteria</taxon>
        <taxon>Bacillati</taxon>
        <taxon>Actinomycetota</taxon>
        <taxon>Actinomycetes</taxon>
        <taxon>Propionibacteriales</taxon>
        <taxon>Nocardioidaceae</taxon>
        <taxon>environmental samples</taxon>
    </lineage>
</organism>
<dbReference type="Pfam" id="PF10745">
    <property type="entry name" value="DUF2530"/>
    <property type="match status" value="1"/>
</dbReference>
<protein>
    <recommendedName>
        <fullName evidence="3">DUF2530 domain-containing protein</fullName>
    </recommendedName>
</protein>
<keyword evidence="1" id="KW-0472">Membrane</keyword>
<evidence type="ECO:0000256" key="1">
    <source>
        <dbReference type="SAM" id="Phobius"/>
    </source>
</evidence>
<proteinExistence type="predicted"/>
<evidence type="ECO:0000313" key="2">
    <source>
        <dbReference type="EMBL" id="CAA9348013.1"/>
    </source>
</evidence>
<keyword evidence="1" id="KW-1133">Transmembrane helix</keyword>